<accession>A0A3N6PAA4</accession>
<protein>
    <submittedName>
        <fullName evidence="1">Uncharacterized protein</fullName>
    </submittedName>
</protein>
<dbReference type="AlphaFoldDB" id="A0A3N6PAA4"/>
<dbReference type="Proteomes" id="UP000269154">
    <property type="component" value="Unassembled WGS sequence"/>
</dbReference>
<organism evidence="1 2">
    <name type="scientific">Okeania hirsuta</name>
    <dbReference type="NCBI Taxonomy" id="1458930"/>
    <lineage>
        <taxon>Bacteria</taxon>
        <taxon>Bacillati</taxon>
        <taxon>Cyanobacteriota</taxon>
        <taxon>Cyanophyceae</taxon>
        <taxon>Oscillatoriophycideae</taxon>
        <taxon>Oscillatoriales</taxon>
        <taxon>Microcoleaceae</taxon>
        <taxon>Okeania</taxon>
    </lineage>
</organism>
<evidence type="ECO:0000313" key="1">
    <source>
        <dbReference type="EMBL" id="RQH21035.1"/>
    </source>
</evidence>
<evidence type="ECO:0000313" key="2">
    <source>
        <dbReference type="Proteomes" id="UP000269154"/>
    </source>
</evidence>
<reference evidence="1 2" key="1">
    <citation type="journal article" date="2018" name="ACS Chem. Biol.">
        <title>Ketoreductase domain dysfunction expands chemodiversity: malyngamide biosynthesis in the cyanobacterium Okeania hirsuta.</title>
        <authorList>
            <person name="Moss N.A."/>
            <person name="Leao T."/>
            <person name="Rankin M."/>
            <person name="McCullough T.M."/>
            <person name="Qu P."/>
            <person name="Korobeynikov A."/>
            <person name="Smith J.L."/>
            <person name="Gerwick L."/>
            <person name="Gerwick W.H."/>
        </authorList>
    </citation>
    <scope>NUCLEOTIDE SEQUENCE [LARGE SCALE GENOMIC DNA]</scope>
    <source>
        <strain evidence="1 2">PAB10Feb10-1</strain>
    </source>
</reference>
<name>A0A3N6PAA4_9CYAN</name>
<feature type="non-terminal residue" evidence="1">
    <location>
        <position position="1"/>
    </location>
</feature>
<sequence>HHKAPHRNWMPNLKDLPEFLQKEYPLPPTLFDDYEGREAAAAQDMRIEDMYMSSDMKLLPKTMAKKLGQVAVVLATSAPQGTGIIFAGCLPRTKKDLG</sequence>
<keyword evidence="2" id="KW-1185">Reference proteome</keyword>
<dbReference type="EMBL" id="RCBY01000404">
    <property type="protein sequence ID" value="RQH21035.1"/>
    <property type="molecule type" value="Genomic_DNA"/>
</dbReference>
<gene>
    <name evidence="1" type="ORF">D5R40_31740</name>
</gene>
<comment type="caution">
    <text evidence="1">The sequence shown here is derived from an EMBL/GenBank/DDBJ whole genome shotgun (WGS) entry which is preliminary data.</text>
</comment>
<proteinExistence type="predicted"/>
<dbReference type="RefSeq" id="WP_205127766.1">
    <property type="nucleotide sequence ID" value="NZ_RCBY01000404.1"/>
</dbReference>